<evidence type="ECO:0000313" key="4">
    <source>
        <dbReference type="EMBL" id="KAJ3745067.1"/>
    </source>
</evidence>
<evidence type="ECO:0000259" key="3">
    <source>
        <dbReference type="Pfam" id="PF03061"/>
    </source>
</evidence>
<gene>
    <name evidence="4" type="ORF">DFH05DRAFT_1492140</name>
    <name evidence="5" type="ORF">F5890DRAFT_1542388</name>
</gene>
<reference evidence="5" key="1">
    <citation type="submission" date="2022-08" db="EMBL/GenBank/DDBJ databases">
        <authorList>
            <consortium name="DOE Joint Genome Institute"/>
            <person name="Min B."/>
            <person name="Riley R."/>
            <person name="Sierra-Patev S."/>
            <person name="Naranjo-Ortiz M."/>
            <person name="Looney B."/>
            <person name="Konkel Z."/>
            <person name="Slot J.C."/>
            <person name="Sakamoto Y."/>
            <person name="Steenwyk J.L."/>
            <person name="Rokas A."/>
            <person name="Carro J."/>
            <person name="Camarero S."/>
            <person name="Ferreira P."/>
            <person name="Molpeceres G."/>
            <person name="Ruiz-Duenas F.J."/>
            <person name="Serrano A."/>
            <person name="Henrissat B."/>
            <person name="Drula E."/>
            <person name="Hughes K.W."/>
            <person name="Mata J.L."/>
            <person name="Ishikawa N.K."/>
            <person name="Vargas-Isla R."/>
            <person name="Ushijima S."/>
            <person name="Smith C.A."/>
            <person name="Ahrendt S."/>
            <person name="Andreopoulos W."/>
            <person name="He G."/>
            <person name="Labutti K."/>
            <person name="Lipzen A."/>
            <person name="Ng V."/>
            <person name="Sandor L."/>
            <person name="Barry K."/>
            <person name="Martinez A.T."/>
            <person name="Xiao Y."/>
            <person name="Gibbons J.G."/>
            <person name="Terashima K."/>
            <person name="Hibbett D.S."/>
            <person name="Grigoriev I.V."/>
        </authorList>
    </citation>
    <scope>NUCLEOTIDE SEQUENCE</scope>
    <source>
        <strain evidence="5">TFB7829</strain>
    </source>
</reference>
<accession>A0A9W8TYE0</accession>
<evidence type="ECO:0000256" key="1">
    <source>
        <dbReference type="ARBA" id="ARBA00008324"/>
    </source>
</evidence>
<dbReference type="Gene3D" id="3.10.129.10">
    <property type="entry name" value="Hotdog Thioesterase"/>
    <property type="match status" value="1"/>
</dbReference>
<dbReference type="InterPro" id="IPR029069">
    <property type="entry name" value="HotDog_dom_sf"/>
</dbReference>
<reference evidence="4" key="2">
    <citation type="submission" date="2022-08" db="EMBL/GenBank/DDBJ databases">
        <authorList>
            <consortium name="DOE Joint Genome Institute"/>
            <person name="Min B."/>
            <person name="Sierra-Patev S."/>
            <person name="Naranjo-Ortiz M."/>
            <person name="Looney B."/>
            <person name="Konkel Z."/>
            <person name="Slot J.C."/>
            <person name="Sakamoto Y."/>
            <person name="Steenwyk J.L."/>
            <person name="Rokas A."/>
            <person name="Carro J."/>
            <person name="Camarero S."/>
            <person name="Ferreira P."/>
            <person name="Molpeceres G."/>
            <person name="Ruiz-duenas F.J."/>
            <person name="Serrano A."/>
            <person name="Henrissat B."/>
            <person name="Drula E."/>
            <person name="Hughes K.W."/>
            <person name="Mata J.L."/>
            <person name="Ishikawa N.K."/>
            <person name="Vargas-Isla R."/>
            <person name="Ushijima S."/>
            <person name="Smith C.A."/>
            <person name="Ahrendt S."/>
            <person name="Andreopoulos W."/>
            <person name="He G."/>
            <person name="LaButti K."/>
            <person name="Lipzen A."/>
            <person name="Ng V."/>
            <person name="Riley R."/>
            <person name="Sandor L."/>
            <person name="Barry K."/>
            <person name="Martinez A.T."/>
            <person name="Xiao Y."/>
            <person name="Gibbons J.G."/>
            <person name="Terashima K."/>
            <person name="Hibbett D.S."/>
            <person name="Grigoriev I.V."/>
        </authorList>
    </citation>
    <scope>NUCLEOTIDE SEQUENCE</scope>
    <source>
        <strain evidence="4">TFB7810</strain>
    </source>
</reference>
<comment type="similarity">
    <text evidence="1">Belongs to the thioesterase PaaI family.</text>
</comment>
<dbReference type="Proteomes" id="UP001163850">
    <property type="component" value="Unassembled WGS sequence"/>
</dbReference>
<dbReference type="Proteomes" id="UP001142393">
    <property type="component" value="Unassembled WGS sequence"/>
</dbReference>
<name>A0A9W8TYE0_9AGAR</name>
<dbReference type="EMBL" id="MU802204">
    <property type="protein sequence ID" value="KAJ3980282.1"/>
    <property type="molecule type" value="Genomic_DNA"/>
</dbReference>
<dbReference type="CDD" id="cd03443">
    <property type="entry name" value="PaaI_thioesterase"/>
    <property type="match status" value="1"/>
</dbReference>
<dbReference type="InterPro" id="IPR006683">
    <property type="entry name" value="Thioestr_dom"/>
</dbReference>
<dbReference type="SUPFAM" id="SSF54637">
    <property type="entry name" value="Thioesterase/thiol ester dehydrase-isomerase"/>
    <property type="match status" value="1"/>
</dbReference>
<evidence type="ECO:0000313" key="5">
    <source>
        <dbReference type="EMBL" id="KAJ3980282.1"/>
    </source>
</evidence>
<keyword evidence="6" id="KW-1185">Reference proteome</keyword>
<evidence type="ECO:0000256" key="2">
    <source>
        <dbReference type="ARBA" id="ARBA00022801"/>
    </source>
</evidence>
<organism evidence="4 6">
    <name type="scientific">Lentinula detonsa</name>
    <dbReference type="NCBI Taxonomy" id="2804962"/>
    <lineage>
        <taxon>Eukaryota</taxon>
        <taxon>Fungi</taxon>
        <taxon>Dikarya</taxon>
        <taxon>Basidiomycota</taxon>
        <taxon>Agaricomycotina</taxon>
        <taxon>Agaricomycetes</taxon>
        <taxon>Agaricomycetidae</taxon>
        <taxon>Agaricales</taxon>
        <taxon>Marasmiineae</taxon>
        <taxon>Omphalotaceae</taxon>
        <taxon>Lentinula</taxon>
    </lineage>
</organism>
<proteinExistence type="inferred from homology"/>
<dbReference type="InterPro" id="IPR039298">
    <property type="entry name" value="ACOT13"/>
</dbReference>
<comment type="caution">
    <text evidence="4">The sequence shown here is derived from an EMBL/GenBank/DDBJ whole genome shotgun (WGS) entry which is preliminary data.</text>
</comment>
<accession>A0AA38PRB4</accession>
<dbReference type="GO" id="GO:0047617">
    <property type="term" value="F:fatty acyl-CoA hydrolase activity"/>
    <property type="evidence" value="ECO:0007669"/>
    <property type="project" value="InterPro"/>
</dbReference>
<dbReference type="AlphaFoldDB" id="A0A9W8TYE0"/>
<dbReference type="PANTHER" id="PTHR21660">
    <property type="entry name" value="THIOESTERASE SUPERFAMILY MEMBER-RELATED"/>
    <property type="match status" value="1"/>
</dbReference>
<evidence type="ECO:0000313" key="6">
    <source>
        <dbReference type="Proteomes" id="UP001142393"/>
    </source>
</evidence>
<dbReference type="EMBL" id="JANVFU010000006">
    <property type="protein sequence ID" value="KAJ3745067.1"/>
    <property type="molecule type" value="Genomic_DNA"/>
</dbReference>
<protein>
    <recommendedName>
        <fullName evidence="3">Thioesterase domain-containing protein</fullName>
    </recommendedName>
</protein>
<dbReference type="PANTHER" id="PTHR21660:SF1">
    <property type="entry name" value="ACYL-COENZYME A THIOESTERASE 13"/>
    <property type="match status" value="1"/>
</dbReference>
<dbReference type="Pfam" id="PF03061">
    <property type="entry name" value="4HBT"/>
    <property type="match status" value="1"/>
</dbReference>
<reference evidence="4 6" key="3">
    <citation type="journal article" date="2023" name="Proc. Natl. Acad. Sci. U.S.A.">
        <title>A global phylogenomic analysis of the shiitake genus Lentinula.</title>
        <authorList>
            <person name="Sierra-Patev S."/>
            <person name="Min B."/>
            <person name="Naranjo-Ortiz M."/>
            <person name="Looney B."/>
            <person name="Konkel Z."/>
            <person name="Slot J.C."/>
            <person name="Sakamoto Y."/>
            <person name="Steenwyk J.L."/>
            <person name="Rokas A."/>
            <person name="Carro J."/>
            <person name="Camarero S."/>
            <person name="Ferreira P."/>
            <person name="Molpeceres G."/>
            <person name="Ruiz-Duenas F.J."/>
            <person name="Serrano A."/>
            <person name="Henrissat B."/>
            <person name="Drula E."/>
            <person name="Hughes K.W."/>
            <person name="Mata J.L."/>
            <person name="Ishikawa N.K."/>
            <person name="Vargas-Isla R."/>
            <person name="Ushijima S."/>
            <person name="Smith C.A."/>
            <person name="Donoghue J."/>
            <person name="Ahrendt S."/>
            <person name="Andreopoulos W."/>
            <person name="He G."/>
            <person name="LaButti K."/>
            <person name="Lipzen A."/>
            <person name="Ng V."/>
            <person name="Riley R."/>
            <person name="Sandor L."/>
            <person name="Barry K."/>
            <person name="Martinez A.T."/>
            <person name="Xiao Y."/>
            <person name="Gibbons J.G."/>
            <person name="Terashima K."/>
            <person name="Grigoriev I.V."/>
            <person name="Hibbett D."/>
        </authorList>
    </citation>
    <scope>NUCLEOTIDE SEQUENCE [LARGE SCALE GENOMIC DNA]</scope>
    <source>
        <strain evidence="4 6">TFB7810</strain>
    </source>
</reference>
<sequence length="198" mass="21638">MAHIQGNLPLAMKEENERFFRHFVGTPQTSYGADVGKNIKLTGANVFLPVKLEELTEAEVQKAKKNAETETICEIEVTKDMCNIYGTLHGGCAAYIIDLCSSTAIVCYGLYTATDGTGVSSSMNIHWHRPITVGKKLKIISNTVFVDGLIRNAKSELRDLQTNKLYVSAVHSTLAGGSRTAALRKSSKEKAEKMNAKL</sequence>
<keyword evidence="2" id="KW-0378">Hydrolase</keyword>
<feature type="domain" description="Thioesterase" evidence="3">
    <location>
        <begin position="85"/>
        <end position="143"/>
    </location>
</feature>